<dbReference type="RefSeq" id="WP_207931374.1">
    <property type="nucleotide sequence ID" value="NZ_CP062222.1"/>
</dbReference>
<keyword evidence="1" id="KW-1133">Transmembrane helix</keyword>
<dbReference type="KEGG" id="bgoe:IFJ75_03950"/>
<dbReference type="EMBL" id="CP062222">
    <property type="protein sequence ID" value="QTC92073.1"/>
    <property type="molecule type" value="Genomic_DNA"/>
</dbReference>
<reference evidence="2" key="1">
    <citation type="submission" date="2020-09" db="EMBL/GenBank/DDBJ databases">
        <title>Brevundimonas sp. LVF2 isolated from a puddle in Goettingen, Germany.</title>
        <authorList>
            <person name="Friedrich I."/>
            <person name="Klassen A."/>
            <person name="Hannes N."/>
            <person name="Schneider D."/>
            <person name="Hertel R."/>
            <person name="Daniel R."/>
        </authorList>
    </citation>
    <scope>NUCLEOTIDE SEQUENCE</scope>
    <source>
        <strain evidence="2">LVF2</strain>
    </source>
</reference>
<accession>A0A975C1C1</accession>
<feature type="transmembrane region" description="Helical" evidence="1">
    <location>
        <begin position="46"/>
        <end position="68"/>
    </location>
</feature>
<sequence length="99" mass="10717">MTHISSQASGKPFLNPVRVIGWSLIAVLLAIPAVAMRFIHEVNWSTFDFLVAGALLISAGLAFELVFWRARGLQLRLALGLAILAVVLFVWAQGAVGIF</sequence>
<dbReference type="Proteomes" id="UP000663918">
    <property type="component" value="Chromosome"/>
</dbReference>
<organism evidence="2 3">
    <name type="scientific">Brevundimonas goettingensis</name>
    <dbReference type="NCBI Taxonomy" id="2774190"/>
    <lineage>
        <taxon>Bacteria</taxon>
        <taxon>Pseudomonadati</taxon>
        <taxon>Pseudomonadota</taxon>
        <taxon>Alphaproteobacteria</taxon>
        <taxon>Caulobacterales</taxon>
        <taxon>Caulobacteraceae</taxon>
        <taxon>Brevundimonas</taxon>
    </lineage>
</organism>
<evidence type="ECO:0000313" key="2">
    <source>
        <dbReference type="EMBL" id="QTC92073.1"/>
    </source>
</evidence>
<keyword evidence="1" id="KW-0812">Transmembrane</keyword>
<protein>
    <submittedName>
        <fullName evidence="2">Uncharacterized protein</fullName>
    </submittedName>
</protein>
<feature type="transmembrane region" description="Helical" evidence="1">
    <location>
        <begin position="20"/>
        <end position="40"/>
    </location>
</feature>
<dbReference type="AlphaFoldDB" id="A0A975C1C1"/>
<feature type="transmembrane region" description="Helical" evidence="1">
    <location>
        <begin position="75"/>
        <end position="96"/>
    </location>
</feature>
<keyword evidence="3" id="KW-1185">Reference proteome</keyword>
<name>A0A975C1C1_9CAUL</name>
<evidence type="ECO:0000256" key="1">
    <source>
        <dbReference type="SAM" id="Phobius"/>
    </source>
</evidence>
<proteinExistence type="predicted"/>
<gene>
    <name evidence="2" type="ORF">IFJ75_03950</name>
</gene>
<keyword evidence="1" id="KW-0472">Membrane</keyword>
<evidence type="ECO:0000313" key="3">
    <source>
        <dbReference type="Proteomes" id="UP000663918"/>
    </source>
</evidence>